<keyword evidence="7" id="KW-0539">Nucleus</keyword>
<feature type="compositionally biased region" description="Basic residues" evidence="10">
    <location>
        <begin position="376"/>
        <end position="389"/>
    </location>
</feature>
<evidence type="ECO:0000256" key="6">
    <source>
        <dbReference type="ARBA" id="ARBA00023163"/>
    </source>
</evidence>
<dbReference type="GO" id="GO:0045467">
    <property type="term" value="P:R7 cell development"/>
    <property type="evidence" value="ECO:0007669"/>
    <property type="project" value="UniProtKB-ARBA"/>
</dbReference>
<keyword evidence="6" id="KW-0804">Transcription</keyword>
<evidence type="ECO:0000256" key="5">
    <source>
        <dbReference type="ARBA" id="ARBA00023015"/>
    </source>
</evidence>
<evidence type="ECO:0000256" key="9">
    <source>
        <dbReference type="PROSITE-ProRule" id="PRU00042"/>
    </source>
</evidence>
<dbReference type="CDD" id="cd18315">
    <property type="entry name" value="BTB_POZ_BAB-like"/>
    <property type="match status" value="1"/>
</dbReference>
<evidence type="ECO:0000256" key="10">
    <source>
        <dbReference type="SAM" id="MobiDB-lite"/>
    </source>
</evidence>
<feature type="domain" description="C2H2-type" evidence="12">
    <location>
        <begin position="651"/>
        <end position="678"/>
    </location>
</feature>
<keyword evidence="9" id="KW-0862">Zinc</keyword>
<keyword evidence="9" id="KW-0479">Metal-binding</keyword>
<evidence type="ECO:0000256" key="8">
    <source>
        <dbReference type="ARBA" id="ARBA00037382"/>
    </source>
</evidence>
<feature type="region of interest" description="Disordered" evidence="10">
    <location>
        <begin position="115"/>
        <end position="240"/>
    </location>
</feature>
<comment type="subcellular location">
    <subcellularLocation>
        <location evidence="1">Nucleus</location>
    </subcellularLocation>
</comment>
<feature type="compositionally biased region" description="Gly residues" evidence="10">
    <location>
        <begin position="603"/>
        <end position="630"/>
    </location>
</feature>
<dbReference type="SUPFAM" id="SSF54695">
    <property type="entry name" value="POZ domain"/>
    <property type="match status" value="1"/>
</dbReference>
<feature type="compositionally biased region" description="Acidic residues" evidence="10">
    <location>
        <begin position="357"/>
        <end position="367"/>
    </location>
</feature>
<dbReference type="GO" id="GO:0016199">
    <property type="term" value="P:axon midline choice point recognition"/>
    <property type="evidence" value="ECO:0007669"/>
    <property type="project" value="UniProtKB-ARBA"/>
</dbReference>
<dbReference type="AlphaFoldDB" id="A0AAG5D4A4"/>
<dbReference type="InterPro" id="IPR000210">
    <property type="entry name" value="BTB/POZ_dom"/>
</dbReference>
<accession>A0AAG5D4A4</accession>
<evidence type="ECO:0000256" key="4">
    <source>
        <dbReference type="ARBA" id="ARBA00022902"/>
    </source>
</evidence>
<reference evidence="13" key="1">
    <citation type="submission" date="2024-04" db="UniProtKB">
        <authorList>
            <consortium name="EnsemblMetazoa"/>
        </authorList>
    </citation>
    <scope>IDENTIFICATION</scope>
    <source>
        <strain evidence="13">EBRO</strain>
    </source>
</reference>
<dbReference type="InterPro" id="IPR013087">
    <property type="entry name" value="Znf_C2H2_type"/>
</dbReference>
<keyword evidence="5" id="KW-0805">Transcription regulation</keyword>
<evidence type="ECO:0000256" key="7">
    <source>
        <dbReference type="ARBA" id="ARBA00023242"/>
    </source>
</evidence>
<keyword evidence="3" id="KW-0221">Differentiation</keyword>
<dbReference type="GO" id="GO:0007464">
    <property type="term" value="P:R3/R4 cell fate commitment"/>
    <property type="evidence" value="ECO:0007669"/>
    <property type="project" value="UniProtKB-ARBA"/>
</dbReference>
<feature type="compositionally biased region" description="Basic and acidic residues" evidence="10">
    <location>
        <begin position="171"/>
        <end position="180"/>
    </location>
</feature>
<dbReference type="GO" id="GO:0048813">
    <property type="term" value="P:dendrite morphogenesis"/>
    <property type="evidence" value="ECO:0007669"/>
    <property type="project" value="UniProtKB-ARBA"/>
</dbReference>
<dbReference type="GO" id="GO:0035167">
    <property type="term" value="P:larval lymph gland hemopoiesis"/>
    <property type="evidence" value="ECO:0007669"/>
    <property type="project" value="UniProtKB-ARBA"/>
</dbReference>
<feature type="compositionally biased region" description="Low complexity" evidence="10">
    <location>
        <begin position="136"/>
        <end position="153"/>
    </location>
</feature>
<name>A0AAG5D4A4_ANOAO</name>
<feature type="region of interest" description="Disordered" evidence="10">
    <location>
        <begin position="599"/>
        <end position="635"/>
    </location>
</feature>
<dbReference type="InterPro" id="IPR051095">
    <property type="entry name" value="Dros_DevTransReg"/>
</dbReference>
<sequence length="708" mass="73848">MDDDQQFCLRWNNHQSTLISVFDTLLENGTLVDCTLAAEGKFLKAHKVVLSACSPYFATLLSQQYDKHPIFILKDVKFQELRAMMDYMYRGEVNISQDQLAALLKAAESLQIKGLSDNRSSSSSGSSGLAAGGVGAHQQQTQQKQQSDASAAAKTLQPPVPASKASGLTIENKRPLKSELLESDVSGSREGSTSPTRKRKKVRRRSVDTNNLLIDNHDQHSNSSSHSIHTASGTGAGATAASAGGAAITGAPVAAVASAGASSLSSSAVGGGGGGAGGATPGSNSGANVLSAAAVAAVAAIKKTETAQQAAAAAELMKLQLQKQQIAAAAAGQSSDDEERCGGPGSVATGTEHGDDGNELTDNEQDGDGGSSVKSGARHHHHREGRRGNKTSTSTVGDLLIEPKSEYEDGQDENIEDLTMDDEELMDELDQAGPSHGGDVSSQGYAQWPLDREQNEAFLAAQDAVGGQHRDAQEGEADDPEDGSSLGGGITKIKLENFWPDSEYIAIAEPVANHGTAAATVGSQPKSQRSATGAHATNIPAWRCKTSKSTSKIALAPMVTTVGRMMVAKKSSPGGMVTFMKPLKATTGNGNVMTIMTTTNSGSPGGVGGTTNSNNGGGSSGGGGGVGTVGSGRPPKEEKIMFQHENDAKPWKCKSCGRNYKWKNSLKCHIKNECGVPPKYFCERMCGYKTHIHSNLKRHLNSKFCKPN</sequence>
<feature type="compositionally biased region" description="Low complexity" evidence="10">
    <location>
        <begin position="120"/>
        <end position="129"/>
    </location>
</feature>
<evidence type="ECO:0000256" key="2">
    <source>
        <dbReference type="ARBA" id="ARBA00022473"/>
    </source>
</evidence>
<dbReference type="PANTHER" id="PTHR23110">
    <property type="entry name" value="BTB DOMAIN TRANSCRIPTION FACTOR"/>
    <property type="match status" value="1"/>
</dbReference>
<feature type="compositionally biased region" description="Polar residues" evidence="10">
    <location>
        <begin position="185"/>
        <end position="195"/>
    </location>
</feature>
<evidence type="ECO:0000313" key="14">
    <source>
        <dbReference type="Proteomes" id="UP000075880"/>
    </source>
</evidence>
<dbReference type="Gene3D" id="3.30.710.10">
    <property type="entry name" value="Potassium Channel Kv1.1, Chain A"/>
    <property type="match status" value="1"/>
</dbReference>
<proteinExistence type="predicted"/>
<dbReference type="EnsemblMetazoa" id="ENSAATROPT006279">
    <property type="protein sequence ID" value="ENSAATROPP005715"/>
    <property type="gene ID" value="ENSAATROPG005077"/>
</dbReference>
<dbReference type="Pfam" id="PF00651">
    <property type="entry name" value="BTB"/>
    <property type="match status" value="1"/>
</dbReference>
<organism evidence="13 14">
    <name type="scientific">Anopheles atroparvus</name>
    <name type="common">European mosquito</name>
    <dbReference type="NCBI Taxonomy" id="41427"/>
    <lineage>
        <taxon>Eukaryota</taxon>
        <taxon>Metazoa</taxon>
        <taxon>Ecdysozoa</taxon>
        <taxon>Arthropoda</taxon>
        <taxon>Hexapoda</taxon>
        <taxon>Insecta</taxon>
        <taxon>Pterygota</taxon>
        <taxon>Neoptera</taxon>
        <taxon>Endopterygota</taxon>
        <taxon>Diptera</taxon>
        <taxon>Nematocera</taxon>
        <taxon>Culicoidea</taxon>
        <taxon>Culicidae</taxon>
        <taxon>Anophelinae</taxon>
        <taxon>Anopheles</taxon>
    </lineage>
</organism>
<keyword evidence="9" id="KW-0863">Zinc-finger</keyword>
<dbReference type="PANTHER" id="PTHR23110:SF111">
    <property type="entry name" value="LONGITUDINALS LACKING PROTEIN, ISOFORMS F_I_K_T"/>
    <property type="match status" value="1"/>
</dbReference>
<feature type="domain" description="BTB" evidence="11">
    <location>
        <begin position="32"/>
        <end position="97"/>
    </location>
</feature>
<dbReference type="Gene3D" id="3.30.160.60">
    <property type="entry name" value="Classic Zinc Finger"/>
    <property type="match status" value="1"/>
</dbReference>
<feature type="region of interest" description="Disordered" evidence="10">
    <location>
        <begin position="330"/>
        <end position="414"/>
    </location>
</feature>
<evidence type="ECO:0000259" key="12">
    <source>
        <dbReference type="PROSITE" id="PS50157"/>
    </source>
</evidence>
<evidence type="ECO:0000256" key="1">
    <source>
        <dbReference type="ARBA" id="ARBA00004123"/>
    </source>
</evidence>
<keyword evidence="14" id="KW-1185">Reference proteome</keyword>
<comment type="function">
    <text evidence="8">Putative transcription factor required for axon growth and guidance in the central and peripheral nervous systems. Repels CNS axons away from the midline by promoting the expression of the midline repellent sli and its receptor robo.</text>
</comment>
<dbReference type="GO" id="GO:0005634">
    <property type="term" value="C:nucleus"/>
    <property type="evidence" value="ECO:0007669"/>
    <property type="project" value="UniProtKB-SubCell"/>
</dbReference>
<keyword evidence="4" id="KW-0524">Neurogenesis</keyword>
<evidence type="ECO:0008006" key="15">
    <source>
        <dbReference type="Google" id="ProtNLM"/>
    </source>
</evidence>
<evidence type="ECO:0000313" key="13">
    <source>
        <dbReference type="EnsemblMetazoa" id="ENSAATROPP005715"/>
    </source>
</evidence>
<dbReference type="Proteomes" id="UP000075880">
    <property type="component" value="Unassembled WGS sequence"/>
</dbReference>
<dbReference type="FunFam" id="3.30.710.10:FF:000091">
    <property type="entry name" value="Lola, isoform F"/>
    <property type="match status" value="1"/>
</dbReference>
<dbReference type="GO" id="GO:0008406">
    <property type="term" value="P:gonad development"/>
    <property type="evidence" value="ECO:0007669"/>
    <property type="project" value="UniProtKB-ARBA"/>
</dbReference>
<evidence type="ECO:0000256" key="3">
    <source>
        <dbReference type="ARBA" id="ARBA00022782"/>
    </source>
</evidence>
<dbReference type="PROSITE" id="PS50097">
    <property type="entry name" value="BTB"/>
    <property type="match status" value="1"/>
</dbReference>
<dbReference type="GO" id="GO:0008270">
    <property type="term" value="F:zinc ion binding"/>
    <property type="evidence" value="ECO:0007669"/>
    <property type="project" value="UniProtKB-KW"/>
</dbReference>
<dbReference type="PROSITE" id="PS50157">
    <property type="entry name" value="ZINC_FINGER_C2H2_2"/>
    <property type="match status" value="1"/>
</dbReference>
<dbReference type="InterPro" id="IPR011333">
    <property type="entry name" value="SKP1/BTB/POZ_sf"/>
</dbReference>
<evidence type="ECO:0000259" key="11">
    <source>
        <dbReference type="PROSITE" id="PS50097"/>
    </source>
</evidence>
<dbReference type="SMART" id="SM00225">
    <property type="entry name" value="BTB"/>
    <property type="match status" value="1"/>
</dbReference>
<dbReference type="GO" id="GO:0006357">
    <property type="term" value="P:regulation of transcription by RNA polymerase II"/>
    <property type="evidence" value="ECO:0007669"/>
    <property type="project" value="TreeGrafter"/>
</dbReference>
<keyword evidence="2" id="KW-0217">Developmental protein</keyword>
<dbReference type="GO" id="GO:0007526">
    <property type="term" value="P:larval somatic muscle development"/>
    <property type="evidence" value="ECO:0007669"/>
    <property type="project" value="UniProtKB-ARBA"/>
</dbReference>
<feature type="compositionally biased region" description="Low complexity" evidence="10">
    <location>
        <begin position="221"/>
        <end position="240"/>
    </location>
</feature>
<protein>
    <recommendedName>
        <fullName evidence="15">BTB domain-containing protein</fullName>
    </recommendedName>
</protein>
<dbReference type="GO" id="GO:0045476">
    <property type="term" value="P:nurse cell apoptotic process"/>
    <property type="evidence" value="ECO:0007669"/>
    <property type="project" value="UniProtKB-ARBA"/>
</dbReference>
<feature type="region of interest" description="Disordered" evidence="10">
    <location>
        <begin position="464"/>
        <end position="489"/>
    </location>
</feature>